<dbReference type="InterPro" id="IPR036291">
    <property type="entry name" value="NAD(P)-bd_dom_sf"/>
</dbReference>
<evidence type="ECO:0000256" key="2">
    <source>
        <dbReference type="ARBA" id="ARBA00023002"/>
    </source>
</evidence>
<evidence type="ECO:0000256" key="1">
    <source>
        <dbReference type="ARBA" id="ARBA00005854"/>
    </source>
</evidence>
<dbReference type="Pfam" id="PF00389">
    <property type="entry name" value="2-Hacid_dh"/>
    <property type="match status" value="1"/>
</dbReference>
<dbReference type="PANTHER" id="PTHR43333">
    <property type="entry name" value="2-HACID_DH_C DOMAIN-CONTAINING PROTEIN"/>
    <property type="match status" value="1"/>
</dbReference>
<evidence type="ECO:0000256" key="4">
    <source>
        <dbReference type="RuleBase" id="RU003719"/>
    </source>
</evidence>
<dbReference type="Proteomes" id="UP000704762">
    <property type="component" value="Unassembled WGS sequence"/>
</dbReference>
<dbReference type="CDD" id="cd05300">
    <property type="entry name" value="2-Hacid_dh_1"/>
    <property type="match status" value="1"/>
</dbReference>
<evidence type="ECO:0000256" key="3">
    <source>
        <dbReference type="ARBA" id="ARBA00023027"/>
    </source>
</evidence>
<name>A0ABS2RL98_9ACTN</name>
<comment type="similarity">
    <text evidence="1 4">Belongs to the D-isomer specific 2-hydroxyacid dehydrogenase family.</text>
</comment>
<sequence>MIKVVVSRSIVDDVRALLEESGDHAPSVDTAAIELVAVDESAAGAELGDAEAAVRWDLDDDGFQRLLNEAPRLRWLHSPGAGVERWPLQELDARGITLTNGAGVFAIPIAEWVLSTMLTVVKHSDAVRQAQTQHRWAGDEPADELYRRTLLVLGTGGIGQEIIKRASAFEMRIWGSNRQGRQVEHADRVVQGDEWRALLPDADFVVSTVPLTAETAHMIGAAELSSFKSGAWLINVGRGGTIDEEALLQALHDQTIGGAALDAWTTEPLPADHPAWSQPNMIVSPHRSGSSPAGRDRGLRLFVANLRRFAAGEPMANVVDLSAGY</sequence>
<accession>A0ABS2RL98</accession>
<dbReference type="InterPro" id="IPR006139">
    <property type="entry name" value="D-isomer_2_OHA_DH_cat_dom"/>
</dbReference>
<dbReference type="Pfam" id="PF02826">
    <property type="entry name" value="2-Hacid_dh_C"/>
    <property type="match status" value="1"/>
</dbReference>
<comment type="caution">
    <text evidence="7">The sequence shown here is derived from an EMBL/GenBank/DDBJ whole genome shotgun (WGS) entry which is preliminary data.</text>
</comment>
<reference evidence="7 8" key="1">
    <citation type="submission" date="2021-01" db="EMBL/GenBank/DDBJ databases">
        <title>Sequencing the genomes of 1000 actinobacteria strains.</title>
        <authorList>
            <person name="Klenk H.-P."/>
        </authorList>
    </citation>
    <scope>NUCLEOTIDE SEQUENCE [LARGE SCALE GENOMIC DNA]</scope>
    <source>
        <strain evidence="7 8">DSM 18662</strain>
    </source>
</reference>
<keyword evidence="2 4" id="KW-0560">Oxidoreductase</keyword>
<keyword evidence="8" id="KW-1185">Reference proteome</keyword>
<dbReference type="SUPFAM" id="SSF51735">
    <property type="entry name" value="NAD(P)-binding Rossmann-fold domains"/>
    <property type="match status" value="1"/>
</dbReference>
<dbReference type="InterPro" id="IPR006140">
    <property type="entry name" value="D-isomer_DH_NAD-bd"/>
</dbReference>
<dbReference type="RefSeq" id="WP_204917911.1">
    <property type="nucleotide sequence ID" value="NZ_BAAAQP010000001.1"/>
</dbReference>
<dbReference type="SUPFAM" id="SSF52283">
    <property type="entry name" value="Formate/glycerate dehydrogenase catalytic domain-like"/>
    <property type="match status" value="1"/>
</dbReference>
<evidence type="ECO:0000313" key="7">
    <source>
        <dbReference type="EMBL" id="MBM7799267.1"/>
    </source>
</evidence>
<feature type="domain" description="D-isomer specific 2-hydroxyacid dehydrogenase NAD-binding" evidence="6">
    <location>
        <begin position="115"/>
        <end position="287"/>
    </location>
</feature>
<evidence type="ECO:0000259" key="6">
    <source>
        <dbReference type="Pfam" id="PF02826"/>
    </source>
</evidence>
<feature type="domain" description="D-isomer specific 2-hydroxyacid dehydrogenase catalytic" evidence="5">
    <location>
        <begin position="6"/>
        <end position="319"/>
    </location>
</feature>
<dbReference type="EMBL" id="JAFBCF010000001">
    <property type="protein sequence ID" value="MBM7799267.1"/>
    <property type="molecule type" value="Genomic_DNA"/>
</dbReference>
<dbReference type="PANTHER" id="PTHR43333:SF1">
    <property type="entry name" value="D-ISOMER SPECIFIC 2-HYDROXYACID DEHYDROGENASE NAD-BINDING DOMAIN-CONTAINING PROTEIN"/>
    <property type="match status" value="1"/>
</dbReference>
<dbReference type="Gene3D" id="3.40.50.720">
    <property type="entry name" value="NAD(P)-binding Rossmann-like Domain"/>
    <property type="match status" value="2"/>
</dbReference>
<evidence type="ECO:0000313" key="8">
    <source>
        <dbReference type="Proteomes" id="UP000704762"/>
    </source>
</evidence>
<protein>
    <submittedName>
        <fullName evidence="7">Phosphoglycerate dehydrogenase-like enzyme</fullName>
    </submittedName>
</protein>
<proteinExistence type="inferred from homology"/>
<keyword evidence="3" id="KW-0520">NAD</keyword>
<evidence type="ECO:0000259" key="5">
    <source>
        <dbReference type="Pfam" id="PF00389"/>
    </source>
</evidence>
<organism evidence="7 8">
    <name type="scientific">Microlunatus panaciterrae</name>
    <dbReference type="NCBI Taxonomy" id="400768"/>
    <lineage>
        <taxon>Bacteria</taxon>
        <taxon>Bacillati</taxon>
        <taxon>Actinomycetota</taxon>
        <taxon>Actinomycetes</taxon>
        <taxon>Propionibacteriales</taxon>
        <taxon>Propionibacteriaceae</taxon>
        <taxon>Microlunatus</taxon>
    </lineage>
</organism>
<gene>
    <name evidence="7" type="ORF">JOE57_002188</name>
</gene>